<dbReference type="EMBL" id="ABCS01000052">
    <property type="protein sequence ID" value="EDM77088.1"/>
    <property type="molecule type" value="Genomic_DNA"/>
</dbReference>
<comment type="caution">
    <text evidence="2">The sequence shown here is derived from an EMBL/GenBank/DDBJ whole genome shotgun (WGS) entry which is preliminary data.</text>
</comment>
<sequence length="119" mass="12754">MTRFLGIQSEAVMKTLNKRYSFLSALLLLPLVALSAAACDGPDPAVEKSCRELAEHMSSVVLGDRELGDEDKKKAVDAGVESCVAEPPTDEQKACVLAAKTVDAIKACDDEKKDGEQKE</sequence>
<evidence type="ECO:0008006" key="4">
    <source>
        <dbReference type="Google" id="ProtNLM"/>
    </source>
</evidence>
<dbReference type="AlphaFoldDB" id="A6GAM6"/>
<evidence type="ECO:0000313" key="2">
    <source>
        <dbReference type="EMBL" id="EDM77088.1"/>
    </source>
</evidence>
<keyword evidence="3" id="KW-1185">Reference proteome</keyword>
<evidence type="ECO:0000256" key="1">
    <source>
        <dbReference type="SAM" id="SignalP"/>
    </source>
</evidence>
<accession>A6GAM6</accession>
<feature type="signal peptide" evidence="1">
    <location>
        <begin position="1"/>
        <end position="38"/>
    </location>
</feature>
<name>A6GAM6_9BACT</name>
<dbReference type="STRING" id="391625.PPSIR1_19634"/>
<feature type="chain" id="PRO_5002697704" description="Lipoprotein" evidence="1">
    <location>
        <begin position="39"/>
        <end position="119"/>
    </location>
</feature>
<reference evidence="2 3" key="1">
    <citation type="submission" date="2007-06" db="EMBL/GenBank/DDBJ databases">
        <authorList>
            <person name="Shimkets L."/>
            <person name="Ferriera S."/>
            <person name="Johnson J."/>
            <person name="Kravitz S."/>
            <person name="Beeson K."/>
            <person name="Sutton G."/>
            <person name="Rogers Y.-H."/>
            <person name="Friedman R."/>
            <person name="Frazier M."/>
            <person name="Venter J.C."/>
        </authorList>
    </citation>
    <scope>NUCLEOTIDE SEQUENCE [LARGE SCALE GENOMIC DNA]</scope>
    <source>
        <strain evidence="2 3">SIR-1</strain>
    </source>
</reference>
<evidence type="ECO:0000313" key="3">
    <source>
        <dbReference type="Proteomes" id="UP000005801"/>
    </source>
</evidence>
<organism evidence="2 3">
    <name type="scientific">Plesiocystis pacifica SIR-1</name>
    <dbReference type="NCBI Taxonomy" id="391625"/>
    <lineage>
        <taxon>Bacteria</taxon>
        <taxon>Pseudomonadati</taxon>
        <taxon>Myxococcota</taxon>
        <taxon>Polyangia</taxon>
        <taxon>Nannocystales</taxon>
        <taxon>Nannocystaceae</taxon>
        <taxon>Plesiocystis</taxon>
    </lineage>
</organism>
<proteinExistence type="predicted"/>
<dbReference type="Proteomes" id="UP000005801">
    <property type="component" value="Unassembled WGS sequence"/>
</dbReference>
<protein>
    <recommendedName>
        <fullName evidence="4">Lipoprotein</fullName>
    </recommendedName>
</protein>
<gene>
    <name evidence="2" type="ORF">PPSIR1_19634</name>
</gene>
<keyword evidence="1" id="KW-0732">Signal</keyword>